<keyword evidence="7" id="KW-0614">Plasmid</keyword>
<dbReference type="PROSITE" id="PS51012">
    <property type="entry name" value="ABC_TM2"/>
    <property type="match status" value="1"/>
</dbReference>
<accession>A0A160F6G7</accession>
<dbReference type="PATRIC" id="fig|294699.3.peg.3079"/>
<feature type="transmembrane region" description="Helical" evidence="5">
    <location>
        <begin position="175"/>
        <end position="196"/>
    </location>
</feature>
<dbReference type="PANTHER" id="PTHR43229:SF3">
    <property type="entry name" value="ABC-TYPE MULTIDRUG TRANSPORT SYSTEM, PERMEASE COMPONENT"/>
    <property type="match status" value="1"/>
</dbReference>
<feature type="domain" description="ABC transmembrane type-2" evidence="6">
    <location>
        <begin position="28"/>
        <end position="256"/>
    </location>
</feature>
<dbReference type="InterPro" id="IPR051784">
    <property type="entry name" value="Nod_factor_ABC_transporter"/>
</dbReference>
<keyword evidence="4 5" id="KW-0472">Membrane</keyword>
<keyword evidence="5" id="KW-0813">Transport</keyword>
<name>A0A160F6G7_9BACL</name>
<dbReference type="OrthoDB" id="9788252at2"/>
<feature type="transmembrane region" description="Helical" evidence="5">
    <location>
        <begin position="29"/>
        <end position="52"/>
    </location>
</feature>
<gene>
    <name evidence="7" type="ORF">GFC30_2985</name>
</gene>
<keyword evidence="3 5" id="KW-1133">Transmembrane helix</keyword>
<dbReference type="InterPro" id="IPR047817">
    <property type="entry name" value="ABC2_TM_bact-type"/>
</dbReference>
<evidence type="ECO:0000256" key="2">
    <source>
        <dbReference type="ARBA" id="ARBA00022692"/>
    </source>
</evidence>
<dbReference type="AlphaFoldDB" id="A0A160F6G7"/>
<dbReference type="Pfam" id="PF12698">
    <property type="entry name" value="ABC2_membrane_3"/>
    <property type="match status" value="1"/>
</dbReference>
<keyword evidence="8" id="KW-1185">Reference proteome</keyword>
<proteinExistence type="inferred from homology"/>
<dbReference type="PRINTS" id="PR00164">
    <property type="entry name" value="ABC2TRNSPORT"/>
</dbReference>
<dbReference type="KEGG" id="aamy:GFC30_2985"/>
<dbReference type="InterPro" id="IPR000412">
    <property type="entry name" value="ABC_2_transport"/>
</dbReference>
<dbReference type="PIRSF" id="PIRSF006648">
    <property type="entry name" value="DrrB"/>
    <property type="match status" value="1"/>
</dbReference>
<feature type="transmembrane region" description="Helical" evidence="5">
    <location>
        <begin position="229"/>
        <end position="249"/>
    </location>
</feature>
<dbReference type="EMBL" id="CP015439">
    <property type="protein sequence ID" value="ANB62209.1"/>
    <property type="molecule type" value="Genomic_DNA"/>
</dbReference>
<sequence>MQIKLNKGKKTIILLIKTGFNEIIRDPKIFFFIMIFPVMFLGIFAGISSVIHKSKQMNISMLEFMFPGILIFALLSTGLFGTTLPLVEMRKNGIMRLLTLTPLTTGQFVISQIIVRLILSVVQITLFLILGMLLKIVTISDLIPLLLVSLIGMIMILSLGFLFGGFMSSVEIAGGILGAISAPILMLSGVMMPFYIMPDIVEDLAIFIPFTYMGDALRQILFEHLEGKFSIYTDLAAILGFAVLFFVMTKLSFKWSNEKI</sequence>
<dbReference type="InterPro" id="IPR013525">
    <property type="entry name" value="ABC2_TM"/>
</dbReference>
<feature type="transmembrane region" description="Helical" evidence="5">
    <location>
        <begin position="64"/>
        <end position="87"/>
    </location>
</feature>
<dbReference type="Proteomes" id="UP000076865">
    <property type="component" value="Plasmid pDSM15939_1"/>
</dbReference>
<evidence type="ECO:0000256" key="1">
    <source>
        <dbReference type="ARBA" id="ARBA00004141"/>
    </source>
</evidence>
<dbReference type="GO" id="GO:0043190">
    <property type="term" value="C:ATP-binding cassette (ABC) transporter complex"/>
    <property type="evidence" value="ECO:0007669"/>
    <property type="project" value="InterPro"/>
</dbReference>
<feature type="transmembrane region" description="Helical" evidence="5">
    <location>
        <begin position="108"/>
        <end position="130"/>
    </location>
</feature>
<evidence type="ECO:0000313" key="7">
    <source>
        <dbReference type="EMBL" id="ANB62209.1"/>
    </source>
</evidence>
<evidence type="ECO:0000256" key="3">
    <source>
        <dbReference type="ARBA" id="ARBA00022989"/>
    </source>
</evidence>
<dbReference type="RefSeq" id="WP_066327519.1">
    <property type="nucleotide sequence ID" value="NZ_CP015439.1"/>
</dbReference>
<dbReference type="GO" id="GO:0140359">
    <property type="term" value="F:ABC-type transporter activity"/>
    <property type="evidence" value="ECO:0007669"/>
    <property type="project" value="InterPro"/>
</dbReference>
<geneLocation type="plasmid" evidence="8">
    <name>pdsm15939_1</name>
</geneLocation>
<evidence type="ECO:0000313" key="8">
    <source>
        <dbReference type="Proteomes" id="UP000076865"/>
    </source>
</evidence>
<feature type="transmembrane region" description="Helical" evidence="5">
    <location>
        <begin position="142"/>
        <end position="163"/>
    </location>
</feature>
<evidence type="ECO:0000259" key="6">
    <source>
        <dbReference type="PROSITE" id="PS51012"/>
    </source>
</evidence>
<evidence type="ECO:0000256" key="4">
    <source>
        <dbReference type="ARBA" id="ARBA00023136"/>
    </source>
</evidence>
<keyword evidence="2 5" id="KW-0812">Transmembrane</keyword>
<protein>
    <recommendedName>
        <fullName evidence="5">Transport permease protein</fullName>
    </recommendedName>
</protein>
<comment type="similarity">
    <text evidence="5">Belongs to the ABC-2 integral membrane protein family.</text>
</comment>
<organism evidence="7 8">
    <name type="scientific">Anoxybacteroides amylolyticum</name>
    <dbReference type="NCBI Taxonomy" id="294699"/>
    <lineage>
        <taxon>Bacteria</taxon>
        <taxon>Bacillati</taxon>
        <taxon>Bacillota</taxon>
        <taxon>Bacilli</taxon>
        <taxon>Bacillales</taxon>
        <taxon>Anoxybacillaceae</taxon>
        <taxon>Anoxybacteroides</taxon>
    </lineage>
</organism>
<dbReference type="PANTHER" id="PTHR43229">
    <property type="entry name" value="NODULATION PROTEIN J"/>
    <property type="match status" value="1"/>
</dbReference>
<comment type="subcellular location">
    <subcellularLocation>
        <location evidence="5">Cell membrane</location>
        <topology evidence="5">Multi-pass membrane protein</topology>
    </subcellularLocation>
    <subcellularLocation>
        <location evidence="1">Membrane</location>
        <topology evidence="1">Multi-pass membrane protein</topology>
    </subcellularLocation>
</comment>
<keyword evidence="5" id="KW-1003">Cell membrane</keyword>
<evidence type="ECO:0000256" key="5">
    <source>
        <dbReference type="RuleBase" id="RU361157"/>
    </source>
</evidence>
<reference evidence="7 8" key="1">
    <citation type="journal article" date="2006" name="Syst. Appl. Microbiol.">
        <title>Anoxybacillus amylolyticus sp. nov., a thermophilic amylase producing bacterium isolated from Mount Rittmann (Antarctica).</title>
        <authorList>
            <person name="Poli A."/>
            <person name="Esposito E."/>
            <person name="Lama L."/>
            <person name="Orlando P."/>
            <person name="Nicolaus G."/>
            <person name="de Appolonia F."/>
            <person name="Gambacorta A."/>
            <person name="Nicolaus B."/>
        </authorList>
    </citation>
    <scope>NUCLEOTIDE SEQUENCE [LARGE SCALE GENOMIC DNA]</scope>
    <source>
        <strain evidence="7 8">DSM 15939</strain>
        <plasmid evidence="8">Plasmid pdsm15939_1</plasmid>
    </source>
</reference>